<dbReference type="NCBIfam" id="NF038214">
    <property type="entry name" value="IS21_help_AAA"/>
    <property type="match status" value="1"/>
</dbReference>
<evidence type="ECO:0000259" key="4">
    <source>
        <dbReference type="SMART" id="SM00382"/>
    </source>
</evidence>
<dbReference type="Gene3D" id="3.40.50.300">
    <property type="entry name" value="P-loop containing nucleotide triphosphate hydrolases"/>
    <property type="match status" value="1"/>
</dbReference>
<comment type="similarity">
    <text evidence="1">Belongs to the IS21/IS1162 putative ATP-binding protein family.</text>
</comment>
<dbReference type="InterPro" id="IPR047661">
    <property type="entry name" value="IstB"/>
</dbReference>
<evidence type="ECO:0000256" key="3">
    <source>
        <dbReference type="ARBA" id="ARBA00022840"/>
    </source>
</evidence>
<dbReference type="PANTHER" id="PTHR30050:SF4">
    <property type="entry name" value="ATP-BINDING PROTEIN RV3427C IN INSERTION SEQUENCE-RELATED"/>
    <property type="match status" value="1"/>
</dbReference>
<reference evidence="6" key="1">
    <citation type="journal article" date="2019" name="Int. J. Syst. Evol. Microbiol.">
        <title>The Global Catalogue of Microorganisms (GCM) 10K type strain sequencing project: providing services to taxonomists for standard genome sequencing and annotation.</title>
        <authorList>
            <consortium name="The Broad Institute Genomics Platform"/>
            <consortium name="The Broad Institute Genome Sequencing Center for Infectious Disease"/>
            <person name="Wu L."/>
            <person name="Ma J."/>
        </authorList>
    </citation>
    <scope>NUCLEOTIDE SEQUENCE [LARGE SCALE GENOMIC DNA]</scope>
    <source>
        <strain evidence="6">CCUG 54527</strain>
    </source>
</reference>
<sequence>MTNPADGLQEKCRTLRLAETAKELPTLLRNAEAESWTYHEFIHKLLSHELNCRERKSIDRNMKWADFPYHKTLTEYDLKEQHAIGERQFKLLKELEWVAENFTLILMGPPGAGKTHLAVGLGIHAINHGYQVAFISMAELIYVLKTREYTSKSRTRYKRITSSNLVIIDDVMYMTIDPKEASLFFQFIYELYDNVAFILTSNKGPNEWGKFLGDPTLTTAILDRLLHRSEIISFSEEDDSLRMKYRKTLFSEISVQS</sequence>
<dbReference type="Proteomes" id="UP001596170">
    <property type="component" value="Unassembled WGS sequence"/>
</dbReference>
<dbReference type="RefSeq" id="WP_377734742.1">
    <property type="nucleotide sequence ID" value="NZ_JBHSRI010000020.1"/>
</dbReference>
<organism evidence="5 6">
    <name type="scientific">Paenisporosarcina macmurdoensis</name>
    <dbReference type="NCBI Taxonomy" id="212659"/>
    <lineage>
        <taxon>Bacteria</taxon>
        <taxon>Bacillati</taxon>
        <taxon>Bacillota</taxon>
        <taxon>Bacilli</taxon>
        <taxon>Bacillales</taxon>
        <taxon>Caryophanaceae</taxon>
        <taxon>Paenisporosarcina</taxon>
    </lineage>
</organism>
<protein>
    <submittedName>
        <fullName evidence="5">IS21-like element helper ATPase IstB</fullName>
    </submittedName>
</protein>
<evidence type="ECO:0000313" key="5">
    <source>
        <dbReference type="EMBL" id="MFC6040334.1"/>
    </source>
</evidence>
<keyword evidence="2" id="KW-0547">Nucleotide-binding</keyword>
<evidence type="ECO:0000313" key="6">
    <source>
        <dbReference type="Proteomes" id="UP001596170"/>
    </source>
</evidence>
<dbReference type="PIRSF" id="PIRSF003073">
    <property type="entry name" value="DNAC_TnpB_IstB"/>
    <property type="match status" value="1"/>
</dbReference>
<dbReference type="EMBL" id="JBHSRI010000020">
    <property type="protein sequence ID" value="MFC6040334.1"/>
    <property type="molecule type" value="Genomic_DNA"/>
</dbReference>
<name>A0ABW1L8Q7_9BACL</name>
<evidence type="ECO:0000256" key="1">
    <source>
        <dbReference type="ARBA" id="ARBA00008059"/>
    </source>
</evidence>
<dbReference type="InterPro" id="IPR028350">
    <property type="entry name" value="DNAC/IstB-like"/>
</dbReference>
<feature type="domain" description="AAA+ ATPase" evidence="4">
    <location>
        <begin position="100"/>
        <end position="233"/>
    </location>
</feature>
<proteinExistence type="inferred from homology"/>
<dbReference type="SUPFAM" id="SSF52540">
    <property type="entry name" value="P-loop containing nucleoside triphosphate hydrolases"/>
    <property type="match status" value="1"/>
</dbReference>
<accession>A0ABW1L8Q7</accession>
<keyword evidence="6" id="KW-1185">Reference proteome</keyword>
<dbReference type="PANTHER" id="PTHR30050">
    <property type="entry name" value="CHROMOSOMAL REPLICATION INITIATOR PROTEIN DNAA"/>
    <property type="match status" value="1"/>
</dbReference>
<dbReference type="CDD" id="cd00009">
    <property type="entry name" value="AAA"/>
    <property type="match status" value="1"/>
</dbReference>
<evidence type="ECO:0000256" key="2">
    <source>
        <dbReference type="ARBA" id="ARBA00022741"/>
    </source>
</evidence>
<dbReference type="Pfam" id="PF01695">
    <property type="entry name" value="IstB_IS21"/>
    <property type="match status" value="1"/>
</dbReference>
<dbReference type="InterPro" id="IPR002611">
    <property type="entry name" value="IstB_ATP-bd"/>
</dbReference>
<dbReference type="InterPro" id="IPR003593">
    <property type="entry name" value="AAA+_ATPase"/>
</dbReference>
<gene>
    <name evidence="5" type="primary">istB</name>
    <name evidence="5" type="ORF">ACFPYN_12960</name>
</gene>
<keyword evidence="3" id="KW-0067">ATP-binding</keyword>
<dbReference type="SMART" id="SM00382">
    <property type="entry name" value="AAA"/>
    <property type="match status" value="1"/>
</dbReference>
<comment type="caution">
    <text evidence="5">The sequence shown here is derived from an EMBL/GenBank/DDBJ whole genome shotgun (WGS) entry which is preliminary data.</text>
</comment>
<dbReference type="InterPro" id="IPR027417">
    <property type="entry name" value="P-loop_NTPase"/>
</dbReference>